<organism evidence="2 3">
    <name type="scientific">Stylosanthes scabra</name>
    <dbReference type="NCBI Taxonomy" id="79078"/>
    <lineage>
        <taxon>Eukaryota</taxon>
        <taxon>Viridiplantae</taxon>
        <taxon>Streptophyta</taxon>
        <taxon>Embryophyta</taxon>
        <taxon>Tracheophyta</taxon>
        <taxon>Spermatophyta</taxon>
        <taxon>Magnoliopsida</taxon>
        <taxon>eudicotyledons</taxon>
        <taxon>Gunneridae</taxon>
        <taxon>Pentapetalae</taxon>
        <taxon>rosids</taxon>
        <taxon>fabids</taxon>
        <taxon>Fabales</taxon>
        <taxon>Fabaceae</taxon>
        <taxon>Papilionoideae</taxon>
        <taxon>50 kb inversion clade</taxon>
        <taxon>dalbergioids sensu lato</taxon>
        <taxon>Dalbergieae</taxon>
        <taxon>Pterocarpus clade</taxon>
        <taxon>Stylosanthes</taxon>
    </lineage>
</organism>
<feature type="compositionally biased region" description="Polar residues" evidence="1">
    <location>
        <begin position="29"/>
        <end position="42"/>
    </location>
</feature>
<dbReference type="EMBL" id="JASCZI010120921">
    <property type="protein sequence ID" value="MED6157663.1"/>
    <property type="molecule type" value="Genomic_DNA"/>
</dbReference>
<dbReference type="Proteomes" id="UP001341840">
    <property type="component" value="Unassembled WGS sequence"/>
</dbReference>
<evidence type="ECO:0000313" key="3">
    <source>
        <dbReference type="Proteomes" id="UP001341840"/>
    </source>
</evidence>
<accession>A0ABU6UCS7</accession>
<keyword evidence="3" id="KW-1185">Reference proteome</keyword>
<comment type="caution">
    <text evidence="2">The sequence shown here is derived from an EMBL/GenBank/DDBJ whole genome shotgun (WGS) entry which is preliminary data.</text>
</comment>
<sequence length="157" mass="18306">MARVYKTHKHAIKHPKTYIYRQSHVSVRNGNSRKTGCYSSKVENQKEKGWRNAPPKLKKMKKKEPLRPEKKKNKKHEQDESKKKVVLKCSSLDNLLGKLKIFKRFSSQQQEDGCPLGLLRGIYDDNQTTNFPPHFSTRTASCLPCKLDMTSFLEWTN</sequence>
<gene>
    <name evidence="2" type="ORF">PIB30_025283</name>
</gene>
<protein>
    <submittedName>
        <fullName evidence="2">Uncharacterized protein</fullName>
    </submittedName>
</protein>
<proteinExistence type="predicted"/>
<name>A0ABU6UCS7_9FABA</name>
<reference evidence="2 3" key="1">
    <citation type="journal article" date="2023" name="Plants (Basel)">
        <title>Bridging the Gap: Combining Genomics and Transcriptomics Approaches to Understand Stylosanthes scabra, an Orphan Legume from the Brazilian Caatinga.</title>
        <authorList>
            <person name="Ferreira-Neto J.R.C."/>
            <person name="da Silva M.D."/>
            <person name="Binneck E."/>
            <person name="de Melo N.F."/>
            <person name="da Silva R.H."/>
            <person name="de Melo A.L.T.M."/>
            <person name="Pandolfi V."/>
            <person name="Bustamante F.O."/>
            <person name="Brasileiro-Vidal A.C."/>
            <person name="Benko-Iseppon A.M."/>
        </authorList>
    </citation>
    <scope>NUCLEOTIDE SEQUENCE [LARGE SCALE GENOMIC DNA]</scope>
    <source>
        <tissue evidence="2">Leaves</tissue>
    </source>
</reference>
<evidence type="ECO:0000256" key="1">
    <source>
        <dbReference type="SAM" id="MobiDB-lite"/>
    </source>
</evidence>
<feature type="region of interest" description="Disordered" evidence="1">
    <location>
        <begin position="29"/>
        <end position="83"/>
    </location>
</feature>
<evidence type="ECO:0000313" key="2">
    <source>
        <dbReference type="EMBL" id="MED6157663.1"/>
    </source>
</evidence>